<evidence type="ECO:0000256" key="2">
    <source>
        <dbReference type="ARBA" id="ARBA00023242"/>
    </source>
</evidence>
<evidence type="ECO:0000313" key="5">
    <source>
        <dbReference type="Proteomes" id="UP000515150"/>
    </source>
</evidence>
<dbReference type="GeneID" id="114857846"/>
<reference evidence="6" key="1">
    <citation type="submission" date="2025-08" db="UniProtKB">
        <authorList>
            <consortium name="RefSeq"/>
        </authorList>
    </citation>
    <scope>IDENTIFICATION</scope>
</reference>
<dbReference type="GO" id="GO:0043565">
    <property type="term" value="F:sequence-specific DNA binding"/>
    <property type="evidence" value="ECO:0007669"/>
    <property type="project" value="TreeGrafter"/>
</dbReference>
<dbReference type="AlphaFoldDB" id="A0A6P7MW30"/>
<name>A0A6P7MW30_BETSP</name>
<protein>
    <submittedName>
        <fullName evidence="6">Core-binding factor subunit beta-like isoform X1</fullName>
    </submittedName>
</protein>
<proteinExistence type="inferred from homology"/>
<organism evidence="5 6">
    <name type="scientific">Betta splendens</name>
    <name type="common">Siamese fighting fish</name>
    <dbReference type="NCBI Taxonomy" id="158456"/>
    <lineage>
        <taxon>Eukaryota</taxon>
        <taxon>Metazoa</taxon>
        <taxon>Chordata</taxon>
        <taxon>Craniata</taxon>
        <taxon>Vertebrata</taxon>
        <taxon>Euteleostomi</taxon>
        <taxon>Actinopterygii</taxon>
        <taxon>Neopterygii</taxon>
        <taxon>Teleostei</taxon>
        <taxon>Neoteleostei</taxon>
        <taxon>Acanthomorphata</taxon>
        <taxon>Anabantaria</taxon>
        <taxon>Anabantiformes</taxon>
        <taxon>Anabantoidei</taxon>
        <taxon>Osphronemidae</taxon>
        <taxon>Betta</taxon>
    </lineage>
</organism>
<accession>A0A6P7MW30</accession>
<dbReference type="OrthoDB" id="10026505at2759"/>
<dbReference type="RefSeq" id="XP_029010553.1">
    <property type="nucleotide sequence ID" value="XM_029154720.3"/>
</dbReference>
<dbReference type="KEGG" id="bspl:114857846"/>
<dbReference type="PANTHER" id="PTHR10276">
    <property type="entry name" value="CORE-BINDING FACTOR, BETA SUBUNIT"/>
    <property type="match status" value="1"/>
</dbReference>
<feature type="compositionally biased region" description="Basic and acidic residues" evidence="4">
    <location>
        <begin position="65"/>
        <end position="90"/>
    </location>
</feature>
<dbReference type="InterPro" id="IPR036552">
    <property type="entry name" value="CBF_bsu_sf"/>
</dbReference>
<dbReference type="Proteomes" id="UP000515150">
    <property type="component" value="Chromosome 6"/>
</dbReference>
<dbReference type="SUPFAM" id="SSF50723">
    <property type="entry name" value="Core binding factor beta, CBF"/>
    <property type="match status" value="1"/>
</dbReference>
<evidence type="ECO:0000256" key="4">
    <source>
        <dbReference type="SAM" id="MobiDB-lite"/>
    </source>
</evidence>
<evidence type="ECO:0000256" key="3">
    <source>
        <dbReference type="ARBA" id="ARBA00025734"/>
    </source>
</evidence>
<evidence type="ECO:0000313" key="6">
    <source>
        <dbReference type="RefSeq" id="XP_029010553.1"/>
    </source>
</evidence>
<dbReference type="Pfam" id="PF02312">
    <property type="entry name" value="CBF_beta"/>
    <property type="match status" value="1"/>
</dbReference>
<gene>
    <name evidence="6" type="primary">LOC114857846</name>
</gene>
<dbReference type="InterPro" id="IPR003417">
    <property type="entry name" value="CBF_beta"/>
</dbReference>
<dbReference type="Gene3D" id="2.40.250.10">
    <property type="entry name" value="Core binding factor, beta subunit"/>
    <property type="match status" value="1"/>
</dbReference>
<keyword evidence="5" id="KW-1185">Reference proteome</keyword>
<comment type="subcellular location">
    <subcellularLocation>
        <location evidence="1">Nucleus</location>
    </subcellularLocation>
</comment>
<dbReference type="InParanoid" id="A0A6P7MW30"/>
<dbReference type="GO" id="GO:0006357">
    <property type="term" value="P:regulation of transcription by RNA polymerase II"/>
    <property type="evidence" value="ECO:0007669"/>
    <property type="project" value="TreeGrafter"/>
</dbReference>
<dbReference type="GO" id="GO:0016513">
    <property type="term" value="C:core-binding factor complex"/>
    <property type="evidence" value="ECO:0007669"/>
    <property type="project" value="TreeGrafter"/>
</dbReference>
<sequence>MKLLPSLRHMQHKPVYLKAPMILNGVCVIWRGWIDLQRLDGMGYLEYDDERAQHEDALAQAAFEEARRRTRDFEDRDRSHREDLESRRQQDPSPGSNMANADVEHKMR</sequence>
<comment type="similarity">
    <text evidence="3">Belongs to the CBF-beta family.</text>
</comment>
<keyword evidence="2" id="KW-0539">Nucleus</keyword>
<dbReference type="PANTHER" id="PTHR10276:SF3">
    <property type="entry name" value="CORE-BINDING FACTOR SUBUNIT BETA"/>
    <property type="match status" value="1"/>
</dbReference>
<evidence type="ECO:0000256" key="1">
    <source>
        <dbReference type="ARBA" id="ARBA00004123"/>
    </source>
</evidence>
<dbReference type="GO" id="GO:0003713">
    <property type="term" value="F:transcription coactivator activity"/>
    <property type="evidence" value="ECO:0007669"/>
    <property type="project" value="InterPro"/>
</dbReference>
<feature type="region of interest" description="Disordered" evidence="4">
    <location>
        <begin position="65"/>
        <end position="108"/>
    </location>
</feature>